<dbReference type="SUPFAM" id="SSF53756">
    <property type="entry name" value="UDP-Glycosyltransferase/glycogen phosphorylase"/>
    <property type="match status" value="1"/>
</dbReference>
<evidence type="ECO:0000259" key="2">
    <source>
        <dbReference type="Pfam" id="PF13579"/>
    </source>
</evidence>
<dbReference type="AlphaFoldDB" id="A0A7C5EN03"/>
<proteinExistence type="predicted"/>
<dbReference type="Pfam" id="PF13579">
    <property type="entry name" value="Glyco_trans_4_4"/>
    <property type="match status" value="1"/>
</dbReference>
<accession>A0A7C5EN03</accession>
<dbReference type="InterPro" id="IPR001296">
    <property type="entry name" value="Glyco_trans_1"/>
</dbReference>
<dbReference type="GO" id="GO:0016757">
    <property type="term" value="F:glycosyltransferase activity"/>
    <property type="evidence" value="ECO:0007669"/>
    <property type="project" value="InterPro"/>
</dbReference>
<name>A0A7C5EN03_9BACT</name>
<evidence type="ECO:0000313" key="3">
    <source>
        <dbReference type="EMBL" id="HGZ12377.1"/>
    </source>
</evidence>
<sequence length="360" mass="40275">MRLAFMVYGHLGLISGGFLYDRILVDYLGRRGVKVEVVTLPWRQFPGGGLLGNFAPDLLRRLKGLKADLVVQDELAHPSLILGNRLLGRQPSLPIVSLVHNLRSSEAHPPVRKWLYRQMERLYLTGVRGFIYSSEATRQSVEALVGRGRPGVVAYPGGNRFTRSLTREEILARCRKSGPLRLIFLGSVIPRKGLHILLEALESLPPEGWCLTVVGQLDWSPAYVAAIRKRICQQGWALKVKFTGLLIGEEVGYHLARSDLLVVPSFYEGFGMAYLEGMAFGLPAVATSAGGARELITPGKDGFLLTPGDARTLARHLETLMRDRRLLCQMSLAARERYERHPTWEESCEAIFRFLKEMRG</sequence>
<comment type="caution">
    <text evidence="3">The sequence shown here is derived from an EMBL/GenBank/DDBJ whole genome shotgun (WGS) entry which is preliminary data.</text>
</comment>
<dbReference type="PANTHER" id="PTHR45947:SF3">
    <property type="entry name" value="SULFOQUINOVOSYL TRANSFERASE SQD2"/>
    <property type="match status" value="1"/>
</dbReference>
<dbReference type="PANTHER" id="PTHR45947">
    <property type="entry name" value="SULFOQUINOVOSYL TRANSFERASE SQD2"/>
    <property type="match status" value="1"/>
</dbReference>
<keyword evidence="3" id="KW-0808">Transferase</keyword>
<evidence type="ECO:0000259" key="1">
    <source>
        <dbReference type="Pfam" id="PF00534"/>
    </source>
</evidence>
<dbReference type="Gene3D" id="3.40.50.2000">
    <property type="entry name" value="Glycogen Phosphorylase B"/>
    <property type="match status" value="2"/>
</dbReference>
<reference evidence="3" key="1">
    <citation type="journal article" date="2020" name="mSystems">
        <title>Genome- and Community-Level Interaction Insights into Carbon Utilization and Element Cycling Functions of Hydrothermarchaeota in Hydrothermal Sediment.</title>
        <authorList>
            <person name="Zhou Z."/>
            <person name="Liu Y."/>
            <person name="Xu W."/>
            <person name="Pan J."/>
            <person name="Luo Z.H."/>
            <person name="Li M."/>
        </authorList>
    </citation>
    <scope>NUCLEOTIDE SEQUENCE [LARGE SCALE GENOMIC DNA]</scope>
    <source>
        <strain evidence="3">SpSt-853</strain>
    </source>
</reference>
<gene>
    <name evidence="3" type="ORF">ENW48_09170</name>
</gene>
<feature type="domain" description="Glycosyltransferase subfamily 4-like N-terminal" evidence="2">
    <location>
        <begin position="30"/>
        <end position="153"/>
    </location>
</feature>
<dbReference type="CDD" id="cd03801">
    <property type="entry name" value="GT4_PimA-like"/>
    <property type="match status" value="1"/>
</dbReference>
<organism evidence="3">
    <name type="scientific">Desulfobacca acetoxidans</name>
    <dbReference type="NCBI Taxonomy" id="60893"/>
    <lineage>
        <taxon>Bacteria</taxon>
        <taxon>Pseudomonadati</taxon>
        <taxon>Thermodesulfobacteriota</taxon>
        <taxon>Desulfobaccia</taxon>
        <taxon>Desulfobaccales</taxon>
        <taxon>Desulfobaccaceae</taxon>
        <taxon>Desulfobacca</taxon>
    </lineage>
</organism>
<dbReference type="InterPro" id="IPR050194">
    <property type="entry name" value="Glycosyltransferase_grp1"/>
</dbReference>
<feature type="domain" description="Glycosyl transferase family 1" evidence="1">
    <location>
        <begin position="177"/>
        <end position="336"/>
    </location>
</feature>
<protein>
    <submittedName>
        <fullName evidence="3">Glycosyltransferase family 1 protein</fullName>
    </submittedName>
</protein>
<dbReference type="EMBL" id="DTKJ01000060">
    <property type="protein sequence ID" value="HGZ12377.1"/>
    <property type="molecule type" value="Genomic_DNA"/>
</dbReference>
<dbReference type="Pfam" id="PF00534">
    <property type="entry name" value="Glycos_transf_1"/>
    <property type="match status" value="1"/>
</dbReference>
<dbReference type="InterPro" id="IPR028098">
    <property type="entry name" value="Glyco_trans_4-like_N"/>
</dbReference>